<name>A0A0A8Z3X9_ARUDO</name>
<dbReference type="EMBL" id="GBRH01265492">
    <property type="protein sequence ID" value="JAD32403.1"/>
    <property type="molecule type" value="Transcribed_RNA"/>
</dbReference>
<accession>A0A0A8Z3X9</accession>
<proteinExistence type="predicted"/>
<reference evidence="1" key="2">
    <citation type="journal article" date="2015" name="Data Brief">
        <title>Shoot transcriptome of the giant reed, Arundo donax.</title>
        <authorList>
            <person name="Barrero R.A."/>
            <person name="Guerrero F.D."/>
            <person name="Moolhuijzen P."/>
            <person name="Goolsby J.A."/>
            <person name="Tidwell J."/>
            <person name="Bellgard S.E."/>
            <person name="Bellgard M.I."/>
        </authorList>
    </citation>
    <scope>NUCLEOTIDE SEQUENCE</scope>
    <source>
        <tissue evidence="1">Shoot tissue taken approximately 20 cm above the soil surface</tissue>
    </source>
</reference>
<protein>
    <submittedName>
        <fullName evidence="1">Uncharacterized protein</fullName>
    </submittedName>
</protein>
<organism evidence="1">
    <name type="scientific">Arundo donax</name>
    <name type="common">Giant reed</name>
    <name type="synonym">Donax arundinaceus</name>
    <dbReference type="NCBI Taxonomy" id="35708"/>
    <lineage>
        <taxon>Eukaryota</taxon>
        <taxon>Viridiplantae</taxon>
        <taxon>Streptophyta</taxon>
        <taxon>Embryophyta</taxon>
        <taxon>Tracheophyta</taxon>
        <taxon>Spermatophyta</taxon>
        <taxon>Magnoliopsida</taxon>
        <taxon>Liliopsida</taxon>
        <taxon>Poales</taxon>
        <taxon>Poaceae</taxon>
        <taxon>PACMAD clade</taxon>
        <taxon>Arundinoideae</taxon>
        <taxon>Arundineae</taxon>
        <taxon>Arundo</taxon>
    </lineage>
</organism>
<dbReference type="AlphaFoldDB" id="A0A0A8Z3X9"/>
<sequence length="58" mass="6695">MTHTKARTLYSVIPQNAILTRLDYFLDSSLHSLTPIHTIRVVNIKQQVLPTKPHKRTT</sequence>
<evidence type="ECO:0000313" key="1">
    <source>
        <dbReference type="EMBL" id="JAD32403.1"/>
    </source>
</evidence>
<reference evidence="1" key="1">
    <citation type="submission" date="2014-09" db="EMBL/GenBank/DDBJ databases">
        <authorList>
            <person name="Magalhaes I.L.F."/>
            <person name="Oliveira U."/>
            <person name="Santos F.R."/>
            <person name="Vidigal T.H.D.A."/>
            <person name="Brescovit A.D."/>
            <person name="Santos A.J."/>
        </authorList>
    </citation>
    <scope>NUCLEOTIDE SEQUENCE</scope>
    <source>
        <tissue evidence="1">Shoot tissue taken approximately 20 cm above the soil surface</tissue>
    </source>
</reference>